<dbReference type="EMBL" id="JAERUA010000003">
    <property type="protein sequence ID" value="KAI1901494.1"/>
    <property type="molecule type" value="Genomic_DNA"/>
</dbReference>
<evidence type="ECO:0000256" key="2">
    <source>
        <dbReference type="PROSITE-ProRule" id="PRU00191"/>
    </source>
</evidence>
<feature type="region of interest" description="Disordered" evidence="3">
    <location>
        <begin position="286"/>
        <end position="377"/>
    </location>
</feature>
<dbReference type="SMART" id="SM00252">
    <property type="entry name" value="SH2"/>
    <property type="match status" value="1"/>
</dbReference>
<feature type="compositionally biased region" description="Pro residues" evidence="3">
    <location>
        <begin position="509"/>
        <end position="519"/>
    </location>
</feature>
<keyword evidence="1 2" id="KW-0727">SH2 domain</keyword>
<evidence type="ECO:0000313" key="6">
    <source>
        <dbReference type="Proteomes" id="UP000829720"/>
    </source>
</evidence>
<dbReference type="InterPro" id="IPR000980">
    <property type="entry name" value="SH2"/>
</dbReference>
<feature type="region of interest" description="Disordered" evidence="3">
    <location>
        <begin position="218"/>
        <end position="269"/>
    </location>
</feature>
<protein>
    <recommendedName>
        <fullName evidence="4">SH2 domain-containing protein</fullName>
    </recommendedName>
</protein>
<proteinExistence type="predicted"/>
<dbReference type="FunFam" id="3.30.505.10:FF:000103">
    <property type="entry name" value="Si:ch73-109i22.2"/>
    <property type="match status" value="1"/>
</dbReference>
<organism evidence="5 6">
    <name type="scientific">Albula goreensis</name>
    <dbReference type="NCBI Taxonomy" id="1534307"/>
    <lineage>
        <taxon>Eukaryota</taxon>
        <taxon>Metazoa</taxon>
        <taxon>Chordata</taxon>
        <taxon>Craniata</taxon>
        <taxon>Vertebrata</taxon>
        <taxon>Euteleostomi</taxon>
        <taxon>Actinopterygii</taxon>
        <taxon>Neopterygii</taxon>
        <taxon>Teleostei</taxon>
        <taxon>Albuliformes</taxon>
        <taxon>Albulidae</taxon>
        <taxon>Albula</taxon>
    </lineage>
</organism>
<feature type="compositionally biased region" description="Polar residues" evidence="3">
    <location>
        <begin position="459"/>
        <end position="469"/>
    </location>
</feature>
<name>A0A8T3E0F6_9TELE</name>
<feature type="compositionally biased region" description="Low complexity" evidence="3">
    <location>
        <begin position="480"/>
        <end position="490"/>
    </location>
</feature>
<dbReference type="PANTHER" id="PTHR14388">
    <property type="entry name" value="T CELL-SPECIFIC ADAPTER PROTEIN TSAD"/>
    <property type="match status" value="1"/>
</dbReference>
<gene>
    <name evidence="5" type="ORF">AGOR_G00035010</name>
</gene>
<feature type="compositionally biased region" description="Low complexity" evidence="3">
    <location>
        <begin position="316"/>
        <end position="326"/>
    </location>
</feature>
<evidence type="ECO:0000313" key="5">
    <source>
        <dbReference type="EMBL" id="KAI1901494.1"/>
    </source>
</evidence>
<dbReference type="AlphaFoldDB" id="A0A8T3E0F6"/>
<keyword evidence="6" id="KW-1185">Reference proteome</keyword>
<evidence type="ECO:0000259" key="4">
    <source>
        <dbReference type="PROSITE" id="PS50001"/>
    </source>
</evidence>
<dbReference type="PROSITE" id="PS50001">
    <property type="entry name" value="SH2"/>
    <property type="match status" value="1"/>
</dbReference>
<dbReference type="InterPro" id="IPR036860">
    <property type="entry name" value="SH2_dom_sf"/>
</dbReference>
<dbReference type="PANTHER" id="PTHR14388:SF23">
    <property type="entry name" value="SI:CH73-109I22.2"/>
    <property type="match status" value="1"/>
</dbReference>
<feature type="compositionally biased region" description="Pro residues" evidence="3">
    <location>
        <begin position="437"/>
        <end position="456"/>
    </location>
</feature>
<sequence length="519" mass="56619">MDFDYQMIKDSEMRQREALLKSLPVPQSRQTPASRVPPVKPRRSIKSRPTPREETGSSSQSVNNREGEVQRVSPALTLVGAPGALEPLSPSLRAHTLLWFQRSQLPRLSRPGLPMPCWLHGFATRREAEELLKEEIEGCFLVRLSESKIGFVLSYRGRDRCRHFIIEEEVGGAADGGGHYLIAGEESRHGSLQELVNYYTHHPVGPFNEVLTTPCMKGKRGGEDLAPQGAAGPVVSGGGDTRGVIEEQPSVTSSGPPAPETTPDPLGCTAASTETAQYAVVRKGLKKSHSLPETATVEDSEVPNFIPTPPPEPVDPESVPSEAESANAQYARVNKPPKTSANAPPPSSADAHPGPQPEPQAGLSRRGSGGEQKYWEMVPMHTYEETDHLTHRAESQDQIDFYAMGRRRDIEGTQGASQNHLYSEVNLRGLQEASAPMPIPPPVRITPGLPLRPPPRMTESPSHLESTLQRLDGRLPLTPPSRASPSLPLPNNHTSIYEQIPERGLQGRPPLPPPNPPRH</sequence>
<reference evidence="5" key="1">
    <citation type="submission" date="2021-01" db="EMBL/GenBank/DDBJ databases">
        <authorList>
            <person name="Zahm M."/>
            <person name="Roques C."/>
            <person name="Cabau C."/>
            <person name="Klopp C."/>
            <person name="Donnadieu C."/>
            <person name="Jouanno E."/>
            <person name="Lampietro C."/>
            <person name="Louis A."/>
            <person name="Herpin A."/>
            <person name="Echchiki A."/>
            <person name="Berthelot C."/>
            <person name="Parey E."/>
            <person name="Roest-Crollius H."/>
            <person name="Braasch I."/>
            <person name="Postlethwait J."/>
            <person name="Bobe J."/>
            <person name="Montfort J."/>
            <person name="Bouchez O."/>
            <person name="Begum T."/>
            <person name="Mejri S."/>
            <person name="Adams A."/>
            <person name="Chen W.-J."/>
            <person name="Guiguen Y."/>
        </authorList>
    </citation>
    <scope>NUCLEOTIDE SEQUENCE</scope>
    <source>
        <tissue evidence="5">Blood</tissue>
    </source>
</reference>
<dbReference type="PRINTS" id="PR00401">
    <property type="entry name" value="SH2DOMAIN"/>
</dbReference>
<evidence type="ECO:0000256" key="1">
    <source>
        <dbReference type="ARBA" id="ARBA00022999"/>
    </source>
</evidence>
<feature type="region of interest" description="Disordered" evidence="3">
    <location>
        <begin position="433"/>
        <end position="519"/>
    </location>
</feature>
<dbReference type="Gene3D" id="3.30.505.10">
    <property type="entry name" value="SH2 domain"/>
    <property type="match status" value="1"/>
</dbReference>
<dbReference type="Proteomes" id="UP000829720">
    <property type="component" value="Unassembled WGS sequence"/>
</dbReference>
<comment type="caution">
    <text evidence="5">The sequence shown here is derived from an EMBL/GenBank/DDBJ whole genome shotgun (WGS) entry which is preliminary data.</text>
</comment>
<feature type="region of interest" description="Disordered" evidence="3">
    <location>
        <begin position="21"/>
        <end position="69"/>
    </location>
</feature>
<dbReference type="GO" id="GO:0005737">
    <property type="term" value="C:cytoplasm"/>
    <property type="evidence" value="ECO:0007669"/>
    <property type="project" value="TreeGrafter"/>
</dbReference>
<dbReference type="OrthoDB" id="67310at2759"/>
<dbReference type="SUPFAM" id="SSF55550">
    <property type="entry name" value="SH2 domain"/>
    <property type="match status" value="1"/>
</dbReference>
<feature type="compositionally biased region" description="Low complexity" evidence="3">
    <location>
        <begin position="336"/>
        <end position="353"/>
    </location>
</feature>
<dbReference type="Pfam" id="PF00017">
    <property type="entry name" value="SH2"/>
    <property type="match status" value="1"/>
</dbReference>
<feature type="domain" description="SH2" evidence="4">
    <location>
        <begin position="118"/>
        <end position="215"/>
    </location>
</feature>
<evidence type="ECO:0000256" key="3">
    <source>
        <dbReference type="SAM" id="MobiDB-lite"/>
    </source>
</evidence>
<accession>A0A8T3E0F6</accession>